<protein>
    <submittedName>
        <fullName evidence="2">Uncharacterized protein</fullName>
    </submittedName>
</protein>
<sequence length="142" mass="15052">MNRVAAIVAGVLAVGALALTGAPGTASAQPQTEEIGVLAGFDWNAQFACCLTSRQWTSNASGTTTIRVTRAYRINTGACDAVKIRLERWNGILWSSQGTKTATCPHPRNVSWGTGSGTYRFYIEPSYSGGAYVRANGTVSYP</sequence>
<organism evidence="2 3">
    <name type="scientific">Lentzea rhizosphaerae</name>
    <dbReference type="NCBI Taxonomy" id="2041025"/>
    <lineage>
        <taxon>Bacteria</taxon>
        <taxon>Bacillati</taxon>
        <taxon>Actinomycetota</taxon>
        <taxon>Actinomycetes</taxon>
        <taxon>Pseudonocardiales</taxon>
        <taxon>Pseudonocardiaceae</taxon>
        <taxon>Lentzea</taxon>
    </lineage>
</organism>
<feature type="signal peptide" evidence="1">
    <location>
        <begin position="1"/>
        <end position="28"/>
    </location>
</feature>
<dbReference type="Proteomes" id="UP001595690">
    <property type="component" value="Unassembled WGS sequence"/>
</dbReference>
<accession>A0ABV8BRZ8</accession>
<reference evidence="3" key="1">
    <citation type="journal article" date="2019" name="Int. J. Syst. Evol. Microbiol.">
        <title>The Global Catalogue of Microorganisms (GCM) 10K type strain sequencing project: providing services to taxonomists for standard genome sequencing and annotation.</title>
        <authorList>
            <consortium name="The Broad Institute Genomics Platform"/>
            <consortium name="The Broad Institute Genome Sequencing Center for Infectious Disease"/>
            <person name="Wu L."/>
            <person name="Ma J."/>
        </authorList>
    </citation>
    <scope>NUCLEOTIDE SEQUENCE [LARGE SCALE GENOMIC DNA]</scope>
    <source>
        <strain evidence="3">CGMCC 4.7405</strain>
    </source>
</reference>
<dbReference type="EMBL" id="JBHRZI010000014">
    <property type="protein sequence ID" value="MFC3893083.1"/>
    <property type="molecule type" value="Genomic_DNA"/>
</dbReference>
<evidence type="ECO:0000313" key="3">
    <source>
        <dbReference type="Proteomes" id="UP001595690"/>
    </source>
</evidence>
<proteinExistence type="predicted"/>
<keyword evidence="1" id="KW-0732">Signal</keyword>
<dbReference type="RefSeq" id="WP_382373328.1">
    <property type="nucleotide sequence ID" value="NZ_JBHRZI010000014.1"/>
</dbReference>
<gene>
    <name evidence="2" type="ORF">ACFOWZ_16535</name>
</gene>
<feature type="chain" id="PRO_5045534425" evidence="1">
    <location>
        <begin position="29"/>
        <end position="142"/>
    </location>
</feature>
<evidence type="ECO:0000256" key="1">
    <source>
        <dbReference type="SAM" id="SignalP"/>
    </source>
</evidence>
<comment type="caution">
    <text evidence="2">The sequence shown here is derived from an EMBL/GenBank/DDBJ whole genome shotgun (WGS) entry which is preliminary data.</text>
</comment>
<name>A0ABV8BRZ8_9PSEU</name>
<keyword evidence="3" id="KW-1185">Reference proteome</keyword>
<evidence type="ECO:0000313" key="2">
    <source>
        <dbReference type="EMBL" id="MFC3893083.1"/>
    </source>
</evidence>